<dbReference type="InterPro" id="IPR003439">
    <property type="entry name" value="ABC_transporter-like_ATP-bd"/>
</dbReference>
<dbReference type="PANTHER" id="PTHR43297:SF14">
    <property type="entry name" value="ATPASE AAA-TYPE CORE DOMAIN-CONTAINING PROTEIN"/>
    <property type="match status" value="1"/>
</dbReference>
<evidence type="ECO:0000256" key="3">
    <source>
        <dbReference type="ARBA" id="ARBA00022475"/>
    </source>
</evidence>
<organism evidence="10">
    <name type="scientific">marine metagenome</name>
    <dbReference type="NCBI Taxonomy" id="408172"/>
    <lineage>
        <taxon>unclassified sequences</taxon>
        <taxon>metagenomes</taxon>
        <taxon>ecological metagenomes</taxon>
    </lineage>
</organism>
<dbReference type="Pfam" id="PF08352">
    <property type="entry name" value="oligo_HPY"/>
    <property type="match status" value="1"/>
</dbReference>
<evidence type="ECO:0000256" key="5">
    <source>
        <dbReference type="ARBA" id="ARBA00022741"/>
    </source>
</evidence>
<keyword evidence="4" id="KW-0997">Cell inner membrane</keyword>
<proteinExistence type="predicted"/>
<dbReference type="InterPro" id="IPR027417">
    <property type="entry name" value="P-loop_NTPase"/>
</dbReference>
<dbReference type="GO" id="GO:0016887">
    <property type="term" value="F:ATP hydrolysis activity"/>
    <property type="evidence" value="ECO:0007669"/>
    <property type="project" value="InterPro"/>
</dbReference>
<dbReference type="Gene3D" id="3.40.50.300">
    <property type="entry name" value="P-loop containing nucleotide triphosphate hydrolases"/>
    <property type="match status" value="1"/>
</dbReference>
<comment type="subcellular location">
    <subcellularLocation>
        <location evidence="1">Membrane</location>
    </subcellularLocation>
</comment>
<keyword evidence="6" id="KW-0067">ATP-binding</keyword>
<dbReference type="PANTHER" id="PTHR43297">
    <property type="entry name" value="OLIGOPEPTIDE TRANSPORT ATP-BINDING PROTEIN APPD"/>
    <property type="match status" value="1"/>
</dbReference>
<dbReference type="AlphaFoldDB" id="A0A382NY57"/>
<evidence type="ECO:0000256" key="1">
    <source>
        <dbReference type="ARBA" id="ARBA00004370"/>
    </source>
</evidence>
<dbReference type="PROSITE" id="PS50893">
    <property type="entry name" value="ABC_TRANSPORTER_2"/>
    <property type="match status" value="1"/>
</dbReference>
<gene>
    <name evidence="10" type="ORF">METZ01_LOCUS317355</name>
</gene>
<evidence type="ECO:0000259" key="9">
    <source>
        <dbReference type="PROSITE" id="PS50893"/>
    </source>
</evidence>
<evidence type="ECO:0000256" key="6">
    <source>
        <dbReference type="ARBA" id="ARBA00022840"/>
    </source>
</evidence>
<evidence type="ECO:0000256" key="7">
    <source>
        <dbReference type="ARBA" id="ARBA00022967"/>
    </source>
</evidence>
<evidence type="ECO:0000313" key="10">
    <source>
        <dbReference type="EMBL" id="SVC64501.1"/>
    </source>
</evidence>
<evidence type="ECO:0000256" key="2">
    <source>
        <dbReference type="ARBA" id="ARBA00022448"/>
    </source>
</evidence>
<evidence type="ECO:0000256" key="4">
    <source>
        <dbReference type="ARBA" id="ARBA00022519"/>
    </source>
</evidence>
<dbReference type="InterPro" id="IPR017871">
    <property type="entry name" value="ABC_transporter-like_CS"/>
</dbReference>
<keyword evidence="7" id="KW-1278">Translocase</keyword>
<sequence length="218" mass="24834">LNALNPIMKICTQIGEAIRTKLSSKDKHRFLLNLLNDLEISDPEKRLRQYPHELSGGMRQRILIAMALARDPDILIADEPATALDVRTKYHIIQLLKQIEKNSNKTIIYITHDLASVKGFADKILIMYSGKIVESGPATTIFKNAKHPYTQKLIALMTKNIDNEGKLEYIEGQPPLPEDFPEGCRFHPRCEFVIPSCKSDTPEIMGSDRHWWQCPVSK</sequence>
<name>A0A382NY57_9ZZZZ</name>
<keyword evidence="5" id="KW-0547">Nucleotide-binding</keyword>
<keyword evidence="2" id="KW-0813">Transport</keyword>
<accession>A0A382NY57</accession>
<dbReference type="GO" id="GO:0016020">
    <property type="term" value="C:membrane"/>
    <property type="evidence" value="ECO:0007669"/>
    <property type="project" value="UniProtKB-SubCell"/>
</dbReference>
<reference evidence="10" key="1">
    <citation type="submission" date="2018-05" db="EMBL/GenBank/DDBJ databases">
        <authorList>
            <person name="Lanie J.A."/>
            <person name="Ng W.-L."/>
            <person name="Kazmierczak K.M."/>
            <person name="Andrzejewski T.M."/>
            <person name="Davidsen T.M."/>
            <person name="Wayne K.J."/>
            <person name="Tettelin H."/>
            <person name="Glass J.I."/>
            <person name="Rusch D."/>
            <person name="Podicherti R."/>
            <person name="Tsui H.-C.T."/>
            <person name="Winkler M.E."/>
        </authorList>
    </citation>
    <scope>NUCLEOTIDE SEQUENCE</scope>
</reference>
<feature type="non-terminal residue" evidence="10">
    <location>
        <position position="1"/>
    </location>
</feature>
<dbReference type="NCBIfam" id="TIGR01727">
    <property type="entry name" value="oligo_HPY"/>
    <property type="match status" value="1"/>
</dbReference>
<keyword evidence="3" id="KW-1003">Cell membrane</keyword>
<keyword evidence="8" id="KW-0472">Membrane</keyword>
<dbReference type="PROSITE" id="PS00211">
    <property type="entry name" value="ABC_TRANSPORTER_1"/>
    <property type="match status" value="1"/>
</dbReference>
<dbReference type="GO" id="GO:0015833">
    <property type="term" value="P:peptide transport"/>
    <property type="evidence" value="ECO:0007669"/>
    <property type="project" value="InterPro"/>
</dbReference>
<protein>
    <recommendedName>
        <fullName evidence="9">ABC transporter domain-containing protein</fullName>
    </recommendedName>
</protein>
<feature type="domain" description="ABC transporter" evidence="9">
    <location>
        <begin position="1"/>
        <end position="154"/>
    </location>
</feature>
<dbReference type="SUPFAM" id="SSF52540">
    <property type="entry name" value="P-loop containing nucleoside triphosphate hydrolases"/>
    <property type="match status" value="1"/>
</dbReference>
<dbReference type="GO" id="GO:0005524">
    <property type="term" value="F:ATP binding"/>
    <property type="evidence" value="ECO:0007669"/>
    <property type="project" value="UniProtKB-KW"/>
</dbReference>
<dbReference type="EMBL" id="UINC01102686">
    <property type="protein sequence ID" value="SVC64501.1"/>
    <property type="molecule type" value="Genomic_DNA"/>
</dbReference>
<evidence type="ECO:0000256" key="8">
    <source>
        <dbReference type="ARBA" id="ARBA00023136"/>
    </source>
</evidence>
<dbReference type="InterPro" id="IPR013563">
    <property type="entry name" value="Oligopep_ABC_C"/>
</dbReference>
<dbReference type="Pfam" id="PF00005">
    <property type="entry name" value="ABC_tran"/>
    <property type="match status" value="1"/>
</dbReference>
<dbReference type="InterPro" id="IPR050388">
    <property type="entry name" value="ABC_Ni/Peptide_Import"/>
</dbReference>